<dbReference type="GO" id="GO:0006091">
    <property type="term" value="P:generation of precursor metabolites and energy"/>
    <property type="evidence" value="ECO:0007669"/>
    <property type="project" value="InterPro"/>
</dbReference>
<name>A0A560BBN2_AZOBR</name>
<evidence type="ECO:0000256" key="5">
    <source>
        <dbReference type="ARBA" id="ARBA00023002"/>
    </source>
</evidence>
<dbReference type="AlphaFoldDB" id="A0A560BBN2"/>
<feature type="binding site" evidence="10">
    <location>
        <position position="530"/>
    </location>
    <ligand>
        <name>[Ni-4Fe-4S] cluster</name>
        <dbReference type="ChEBI" id="CHEBI:47739"/>
    </ligand>
</feature>
<feature type="binding site" evidence="10">
    <location>
        <position position="264"/>
    </location>
    <ligand>
        <name>[Ni-4Fe-4S] cluster</name>
        <dbReference type="ChEBI" id="CHEBI:47739"/>
    </ligand>
</feature>
<dbReference type="PANTHER" id="PTHR30109:SF4">
    <property type="entry name" value="CARBON MONOXIDE DEHYDROGENASE"/>
    <property type="match status" value="1"/>
</dbReference>
<dbReference type="GO" id="GO:0051539">
    <property type="term" value="F:4 iron, 4 sulfur cluster binding"/>
    <property type="evidence" value="ECO:0007669"/>
    <property type="project" value="UniProtKB-UniRule"/>
</dbReference>
<feature type="binding site" evidence="10">
    <location>
        <position position="450"/>
    </location>
    <ligand>
        <name>[Ni-4Fe-4S] cluster</name>
        <dbReference type="ChEBI" id="CHEBI:47739"/>
    </ligand>
</feature>
<evidence type="ECO:0000256" key="1">
    <source>
        <dbReference type="ARBA" id="ARBA00001966"/>
    </source>
</evidence>
<feature type="binding site" evidence="10">
    <location>
        <position position="57"/>
    </location>
    <ligand>
        <name>[4Fe-4S] cluster</name>
        <dbReference type="ChEBI" id="CHEBI:49883"/>
        <label>2</label>
    </ligand>
</feature>
<dbReference type="GO" id="GO:0004601">
    <property type="term" value="F:peroxidase activity"/>
    <property type="evidence" value="ECO:0007669"/>
    <property type="project" value="TreeGrafter"/>
</dbReference>
<dbReference type="InterPro" id="IPR016099">
    <property type="entry name" value="Prismane-like_a/b-sand"/>
</dbReference>
<dbReference type="Gene3D" id="3.40.50.2030">
    <property type="match status" value="2"/>
</dbReference>
<protein>
    <recommendedName>
        <fullName evidence="9">Carbon monoxide dehydrogenase</fullName>
        <ecNumber evidence="9">1.2.7.4</ecNumber>
    </recommendedName>
</protein>
<gene>
    <name evidence="11" type="ORF">FBZ82_104205</name>
</gene>
<feature type="binding site" evidence="10">
    <location>
        <position position="52"/>
    </location>
    <ligand>
        <name>[4Fe-4S] cluster</name>
        <dbReference type="ChEBI" id="CHEBI:49883"/>
        <label>2</label>
    </ligand>
</feature>
<feature type="binding site" evidence="10">
    <location>
        <position position="49"/>
    </location>
    <ligand>
        <name>[4Fe-4S] cluster</name>
        <dbReference type="ChEBI" id="CHEBI:49883"/>
        <label>2</label>
    </ligand>
</feature>
<dbReference type="Pfam" id="PF03063">
    <property type="entry name" value="Prismane"/>
    <property type="match status" value="1"/>
</dbReference>
<dbReference type="GO" id="GO:0016151">
    <property type="term" value="F:nickel cation binding"/>
    <property type="evidence" value="ECO:0007669"/>
    <property type="project" value="InterPro"/>
</dbReference>
<keyword evidence="5 9" id="KW-0560">Oxidoreductase</keyword>
<evidence type="ECO:0000313" key="12">
    <source>
        <dbReference type="Proteomes" id="UP000316083"/>
    </source>
</evidence>
<evidence type="ECO:0000313" key="11">
    <source>
        <dbReference type="EMBL" id="TWA70045.1"/>
    </source>
</evidence>
<keyword evidence="2 9" id="KW-0004">4Fe-4S</keyword>
<dbReference type="GO" id="GO:0043885">
    <property type="term" value="F:anaerobic carbon-monoxide dehydrogenase activity"/>
    <property type="evidence" value="ECO:0007669"/>
    <property type="project" value="UniProtKB-UniRule"/>
</dbReference>
<dbReference type="SUPFAM" id="SSF56821">
    <property type="entry name" value="Prismane protein-like"/>
    <property type="match status" value="1"/>
</dbReference>
<dbReference type="RefSeq" id="WP_145675445.1">
    <property type="nucleotide sequence ID" value="NZ_VITF01000004.1"/>
</dbReference>
<feature type="binding site" evidence="10">
    <location>
        <position position="71"/>
    </location>
    <ligand>
        <name>[4Fe-4S] cluster</name>
        <dbReference type="ChEBI" id="CHEBI:49883"/>
        <label>2</label>
    </ligand>
</feature>
<keyword evidence="4 9" id="KW-0479">Metal-binding</keyword>
<dbReference type="EC" id="1.2.7.4" evidence="9"/>
<dbReference type="Gene3D" id="1.20.1270.30">
    <property type="match status" value="1"/>
</dbReference>
<dbReference type="Proteomes" id="UP000316083">
    <property type="component" value="Unassembled WGS sequence"/>
</dbReference>
<evidence type="ECO:0000256" key="9">
    <source>
        <dbReference type="PIRNR" id="PIRNR005023"/>
    </source>
</evidence>
<keyword evidence="7 9" id="KW-0411">Iron-sulfur</keyword>
<dbReference type="InterPro" id="IPR011254">
    <property type="entry name" value="Prismane-like_sf"/>
</dbReference>
<evidence type="ECO:0000256" key="8">
    <source>
        <dbReference type="ARBA" id="ARBA00048733"/>
    </source>
</evidence>
<comment type="cofactor">
    <cofactor evidence="1">
        <name>[4Fe-4S] cluster</name>
        <dbReference type="ChEBI" id="CHEBI:49883"/>
    </cofactor>
</comment>
<evidence type="ECO:0000256" key="2">
    <source>
        <dbReference type="ARBA" id="ARBA00022485"/>
    </source>
</evidence>
<evidence type="ECO:0000256" key="4">
    <source>
        <dbReference type="ARBA" id="ARBA00022723"/>
    </source>
</evidence>
<evidence type="ECO:0000256" key="3">
    <source>
        <dbReference type="ARBA" id="ARBA00022596"/>
    </source>
</evidence>
<dbReference type="PIRSF" id="PIRSF005023">
    <property type="entry name" value="CODH"/>
    <property type="match status" value="1"/>
</dbReference>
<reference evidence="11 12" key="1">
    <citation type="submission" date="2019-06" db="EMBL/GenBank/DDBJ databases">
        <title>Genomic Encyclopedia of Type Strains, Phase IV (KMG-V): Genome sequencing to study the core and pangenomes of soil and plant-associated prokaryotes.</title>
        <authorList>
            <person name="Whitman W."/>
        </authorList>
    </citation>
    <scope>NUCLEOTIDE SEQUENCE [LARGE SCALE GENOMIC DNA]</scope>
    <source>
        <strain evidence="11 12">BR 11796</strain>
    </source>
</reference>
<proteinExistence type="predicted"/>
<feature type="binding site" evidence="10">
    <location>
        <position position="337"/>
    </location>
    <ligand>
        <name>[Ni-4Fe-4S] cluster</name>
        <dbReference type="ChEBI" id="CHEBI:47739"/>
    </ligand>
</feature>
<evidence type="ECO:0000256" key="6">
    <source>
        <dbReference type="ARBA" id="ARBA00023004"/>
    </source>
</evidence>
<feature type="binding site" evidence="10">
    <location>
        <position position="299"/>
    </location>
    <ligand>
        <name>[Ni-4Fe-4S] cluster</name>
        <dbReference type="ChEBI" id="CHEBI:47739"/>
    </ligand>
</feature>
<evidence type="ECO:0000256" key="7">
    <source>
        <dbReference type="ARBA" id="ARBA00023014"/>
    </source>
</evidence>
<evidence type="ECO:0000256" key="10">
    <source>
        <dbReference type="PIRSR" id="PIRSR005023-1"/>
    </source>
</evidence>
<dbReference type="InterPro" id="IPR010047">
    <property type="entry name" value="CODH"/>
</dbReference>
<dbReference type="EMBL" id="VITF01000004">
    <property type="protein sequence ID" value="TWA70045.1"/>
    <property type="molecule type" value="Genomic_DNA"/>
</dbReference>
<accession>A0A560BBN2</accession>
<keyword evidence="3 10" id="KW-0533">Nickel</keyword>
<feature type="binding site" evidence="10">
    <location>
        <position position="480"/>
    </location>
    <ligand>
        <name>[Ni-4Fe-4S] cluster</name>
        <dbReference type="ChEBI" id="CHEBI:47739"/>
    </ligand>
</feature>
<organism evidence="11 12">
    <name type="scientific">Azospirillum brasilense</name>
    <dbReference type="NCBI Taxonomy" id="192"/>
    <lineage>
        <taxon>Bacteria</taxon>
        <taxon>Pseudomonadati</taxon>
        <taxon>Pseudomonadota</taxon>
        <taxon>Alphaproteobacteria</taxon>
        <taxon>Rhodospirillales</taxon>
        <taxon>Azospirillaceae</taxon>
        <taxon>Azospirillum</taxon>
    </lineage>
</organism>
<comment type="caution">
    <text evidence="11">The sequence shown here is derived from an EMBL/GenBank/DDBJ whole genome shotgun (WGS) entry which is preliminary data.</text>
</comment>
<dbReference type="GO" id="GO:0042542">
    <property type="term" value="P:response to hydrogen peroxide"/>
    <property type="evidence" value="ECO:0007669"/>
    <property type="project" value="TreeGrafter"/>
</dbReference>
<dbReference type="InterPro" id="IPR016101">
    <property type="entry name" value="CO_DH_a-bundle"/>
</dbReference>
<keyword evidence="6 9" id="KW-0408">Iron</keyword>
<sequence length="638" mass="66556">MSSCNSCNSCDPAAAELCTVAAAADIPTVWDRYAAQQPQCGFGSLGVCCRICWKGPCRIDPFGKGPQRGICGADRDTIVARNLSRMMAAGAAGHSEHGRHIALAMQRVGRNELPAYQIRDEAKLTAVAGRLGIATEGRAIGPIAYDVATLTLEDYQNQDHHHACNWITSSLPRKRIDKLRALDVLPHNIDATVAQIMARTSVGCDADPTNVVLGGIKGALADFTGMCLATELSDAMFGTPQPVVTTANLGVIRKDSVNIAVNGHNPLLSEVICDVARTMQEKAKAAGAKDGINIVGICCSGNEVMLRHGVPLATNYLSQELAILTGALDAMVVDVQCIMPSLGEVAECFHTRLVTTMDENKMPGATHVSFHEEHAVETARTIIDMAIDAFTLRDPKRIRISSAVSKAVVGFSAEAVIGALAKIDPDDPLKPLVDNIVNGNIRGIALFAGCNNTQSTQDGGFQTIAKKLAKNNVLLLATGCGAGAFAKLGLMTPEATNAYAGDTLKAVLTAVGEAAGLGGPLPMVLHMGSCVDNSRAVAVATAIADRLGVDLHDLPLVASAPEAMSEKAVAIGTWSVCLGLPTHIGTVPQVTGSAVVTDLLTHGAADLFGGYFIVEPNPEAAADTLLGAIEERRGALGI</sequence>
<dbReference type="PANTHER" id="PTHR30109">
    <property type="entry name" value="HYDROXYLAMINE REDUCTASE"/>
    <property type="match status" value="1"/>
</dbReference>
<feature type="binding site" evidence="10">
    <location>
        <position position="48"/>
    </location>
    <ligand>
        <name>[4Fe-4S] cluster</name>
        <dbReference type="ChEBI" id="CHEBI:49883"/>
        <label>1</label>
        <note>ligand shared between dimeric partners</note>
    </ligand>
</feature>
<dbReference type="CDD" id="cd01915">
    <property type="entry name" value="CODH"/>
    <property type="match status" value="1"/>
</dbReference>
<feature type="binding site" evidence="10">
    <location>
        <position position="40"/>
    </location>
    <ligand>
        <name>[4Fe-4S] cluster</name>
        <dbReference type="ChEBI" id="CHEBI:49883"/>
        <label>1</label>
        <note>ligand shared between dimeric partners</note>
    </ligand>
</feature>
<dbReference type="NCBIfam" id="TIGR01702">
    <property type="entry name" value="CO_DH_cata"/>
    <property type="match status" value="1"/>
</dbReference>
<dbReference type="InterPro" id="IPR004137">
    <property type="entry name" value="HCP/CODH"/>
</dbReference>
<comment type="catalytic activity">
    <reaction evidence="8 9">
        <text>CO + 2 oxidized [2Fe-2S]-[ferredoxin] + H2O = 2 reduced [2Fe-2S]-[ferredoxin] + CO2 + 2 H(+)</text>
        <dbReference type="Rhea" id="RHEA:21040"/>
        <dbReference type="Rhea" id="RHEA-COMP:10000"/>
        <dbReference type="Rhea" id="RHEA-COMP:10001"/>
        <dbReference type="ChEBI" id="CHEBI:15377"/>
        <dbReference type="ChEBI" id="CHEBI:15378"/>
        <dbReference type="ChEBI" id="CHEBI:16526"/>
        <dbReference type="ChEBI" id="CHEBI:17245"/>
        <dbReference type="ChEBI" id="CHEBI:33737"/>
        <dbReference type="ChEBI" id="CHEBI:33738"/>
        <dbReference type="EC" id="1.2.7.4"/>
    </reaction>
</comment>
<dbReference type="GO" id="GO:0050418">
    <property type="term" value="F:hydroxylamine reductase activity"/>
    <property type="evidence" value="ECO:0007669"/>
    <property type="project" value="TreeGrafter"/>
</dbReference>